<dbReference type="InterPro" id="IPR051534">
    <property type="entry name" value="CBASS_pafABC_assoc_protein"/>
</dbReference>
<evidence type="ECO:0000256" key="2">
    <source>
        <dbReference type="ARBA" id="ARBA00023163"/>
    </source>
</evidence>
<dbReference type="PROSITE" id="PS51000">
    <property type="entry name" value="HTH_DEOR_2"/>
    <property type="match status" value="1"/>
</dbReference>
<dbReference type="PANTHER" id="PTHR34580:SF1">
    <property type="entry name" value="PROTEIN PAFC"/>
    <property type="match status" value="1"/>
</dbReference>
<feature type="domain" description="HTH deoR-type" evidence="3">
    <location>
        <begin position="6"/>
        <end position="70"/>
    </location>
</feature>
<dbReference type="EMBL" id="DYTV01000095">
    <property type="protein sequence ID" value="HJH11447.1"/>
    <property type="molecule type" value="Genomic_DNA"/>
</dbReference>
<comment type="caution">
    <text evidence="4">The sequence shown here is derived from an EMBL/GenBank/DDBJ whole genome shotgun (WGS) entry which is preliminary data.</text>
</comment>
<dbReference type="InterPro" id="IPR001034">
    <property type="entry name" value="DeoR_HTH"/>
</dbReference>
<dbReference type="OrthoDB" id="86031at2"/>
<dbReference type="InterPro" id="IPR026881">
    <property type="entry name" value="WYL_dom"/>
</dbReference>
<dbReference type="Proteomes" id="UP000700212">
    <property type="component" value="Unassembled WGS sequence"/>
</dbReference>
<dbReference type="Gene3D" id="1.10.10.10">
    <property type="entry name" value="Winged helix-like DNA-binding domain superfamily/Winged helix DNA-binding domain"/>
    <property type="match status" value="1"/>
</dbReference>
<dbReference type="Pfam" id="PF13280">
    <property type="entry name" value="WYL"/>
    <property type="match status" value="1"/>
</dbReference>
<proteinExistence type="predicted"/>
<dbReference type="PROSITE" id="PS52050">
    <property type="entry name" value="WYL"/>
    <property type="match status" value="1"/>
</dbReference>
<dbReference type="InterPro" id="IPR036388">
    <property type="entry name" value="WH-like_DNA-bd_sf"/>
</dbReference>
<dbReference type="Pfam" id="PF25583">
    <property type="entry name" value="WCX"/>
    <property type="match status" value="1"/>
</dbReference>
<sequence length="320" mass="37867">MNYKNKTQRVTWMFRELQEGKILKKKELALQFNVSLKTIQRDIDELRSIFGEDYSPYHLVYSKAQGGYVLDAETTDILNEQEILATLKILLESRAFLKEEMKAILKKMYRHLPRERQRMIDAYVSNEMHYYVELTHRSSIMDKVYELAEASRGKQAVMIMYKKEHEPEAKAYHIEPLGVVFSEFYFYVIAESHNPERPHPVAYRIDRIEHIHCKQRFERSETQRFEESKFQQRIHFMHTGEVAVVKLRFSGTSPEAVLDRLPTGKIIKREASAVIIEAEVYLRGIEMWLLSQGENMEVLAPASLRKRMQERAEKLVNLYK</sequence>
<dbReference type="PANTHER" id="PTHR34580">
    <property type="match status" value="1"/>
</dbReference>
<accession>A0A921T5E3</accession>
<dbReference type="RefSeq" id="WP_161952297.1">
    <property type="nucleotide sequence ID" value="NZ_QAFW01000019.1"/>
</dbReference>
<reference evidence="4" key="2">
    <citation type="submission" date="2021-09" db="EMBL/GenBank/DDBJ databases">
        <authorList>
            <person name="Gilroy R."/>
        </authorList>
    </citation>
    <scope>NUCLEOTIDE SEQUENCE</scope>
    <source>
        <strain evidence="4">CHK160-4876</strain>
    </source>
</reference>
<evidence type="ECO:0000256" key="1">
    <source>
        <dbReference type="ARBA" id="ARBA00023015"/>
    </source>
</evidence>
<evidence type="ECO:0000313" key="4">
    <source>
        <dbReference type="EMBL" id="HJH11447.1"/>
    </source>
</evidence>
<gene>
    <name evidence="4" type="ORF">K8V30_07185</name>
</gene>
<protein>
    <submittedName>
        <fullName evidence="4">WYL domain-containing protein</fullName>
    </submittedName>
</protein>
<reference evidence="4" key="1">
    <citation type="journal article" date="2021" name="PeerJ">
        <title>Extensive microbial diversity within the chicken gut microbiome revealed by metagenomics and culture.</title>
        <authorList>
            <person name="Gilroy R."/>
            <person name="Ravi A."/>
            <person name="Getino M."/>
            <person name="Pursley I."/>
            <person name="Horton D.L."/>
            <person name="Alikhan N.F."/>
            <person name="Baker D."/>
            <person name="Gharbi K."/>
            <person name="Hall N."/>
            <person name="Watson M."/>
            <person name="Adriaenssens E.M."/>
            <person name="Foster-Nyarko E."/>
            <person name="Jarju S."/>
            <person name="Secka A."/>
            <person name="Antonio M."/>
            <person name="Oren A."/>
            <person name="Chaudhuri R.R."/>
            <person name="La Ragione R."/>
            <person name="Hildebrand F."/>
            <person name="Pallen M.J."/>
        </authorList>
    </citation>
    <scope>NUCLEOTIDE SEQUENCE</scope>
    <source>
        <strain evidence="4">CHK160-4876</strain>
    </source>
</reference>
<evidence type="ECO:0000259" key="3">
    <source>
        <dbReference type="PROSITE" id="PS51000"/>
    </source>
</evidence>
<dbReference type="GO" id="GO:0003700">
    <property type="term" value="F:DNA-binding transcription factor activity"/>
    <property type="evidence" value="ECO:0007669"/>
    <property type="project" value="InterPro"/>
</dbReference>
<name>A0A921T5E3_9BACL</name>
<dbReference type="InterPro" id="IPR057727">
    <property type="entry name" value="WCX_dom"/>
</dbReference>
<keyword evidence="1" id="KW-0805">Transcription regulation</keyword>
<organism evidence="4 5">
    <name type="scientific">Metalysinibacillus jejuensis</name>
    <dbReference type="NCBI Taxonomy" id="914327"/>
    <lineage>
        <taxon>Bacteria</taxon>
        <taxon>Bacillati</taxon>
        <taxon>Bacillota</taxon>
        <taxon>Bacilli</taxon>
        <taxon>Bacillales</taxon>
        <taxon>Caryophanaceae</taxon>
        <taxon>Metalysinibacillus</taxon>
    </lineage>
</organism>
<evidence type="ECO:0000313" key="5">
    <source>
        <dbReference type="Proteomes" id="UP000700212"/>
    </source>
</evidence>
<keyword evidence="2" id="KW-0804">Transcription</keyword>
<dbReference type="AlphaFoldDB" id="A0A921T5E3"/>